<comment type="caution">
    <text evidence="2">The sequence shown here is derived from an EMBL/GenBank/DDBJ whole genome shotgun (WGS) entry which is preliminary data.</text>
</comment>
<gene>
    <name evidence="2" type="ORF">KIN20_014353</name>
</gene>
<dbReference type="EMBL" id="JAHQIW010002851">
    <property type="protein sequence ID" value="KAJ1356619.1"/>
    <property type="molecule type" value="Genomic_DNA"/>
</dbReference>
<dbReference type="AlphaFoldDB" id="A0AAD5QP90"/>
<reference evidence="2" key="1">
    <citation type="submission" date="2021-06" db="EMBL/GenBank/DDBJ databases">
        <title>Parelaphostrongylus tenuis whole genome reference sequence.</title>
        <authorList>
            <person name="Garwood T.J."/>
            <person name="Larsen P.A."/>
            <person name="Fountain-Jones N.M."/>
            <person name="Garbe J.R."/>
            <person name="Macchietto M.G."/>
            <person name="Kania S.A."/>
            <person name="Gerhold R.W."/>
            <person name="Richards J.E."/>
            <person name="Wolf T.M."/>
        </authorList>
    </citation>
    <scope>NUCLEOTIDE SEQUENCE</scope>
    <source>
        <strain evidence="2">MNPRO001-30</strain>
        <tissue evidence="2">Meninges</tissue>
    </source>
</reference>
<organism evidence="2 3">
    <name type="scientific">Parelaphostrongylus tenuis</name>
    <name type="common">Meningeal worm</name>
    <dbReference type="NCBI Taxonomy" id="148309"/>
    <lineage>
        <taxon>Eukaryota</taxon>
        <taxon>Metazoa</taxon>
        <taxon>Ecdysozoa</taxon>
        <taxon>Nematoda</taxon>
        <taxon>Chromadorea</taxon>
        <taxon>Rhabditida</taxon>
        <taxon>Rhabditina</taxon>
        <taxon>Rhabditomorpha</taxon>
        <taxon>Strongyloidea</taxon>
        <taxon>Metastrongylidae</taxon>
        <taxon>Parelaphostrongylus</taxon>
    </lineage>
</organism>
<evidence type="ECO:0000313" key="2">
    <source>
        <dbReference type="EMBL" id="KAJ1356619.1"/>
    </source>
</evidence>
<evidence type="ECO:0000313" key="3">
    <source>
        <dbReference type="Proteomes" id="UP001196413"/>
    </source>
</evidence>
<name>A0AAD5QP90_PARTN</name>
<proteinExistence type="predicted"/>
<evidence type="ECO:0000256" key="1">
    <source>
        <dbReference type="SAM" id="MobiDB-lite"/>
    </source>
</evidence>
<feature type="region of interest" description="Disordered" evidence="1">
    <location>
        <begin position="1"/>
        <end position="45"/>
    </location>
</feature>
<accession>A0AAD5QP90</accession>
<keyword evidence="3" id="KW-1185">Reference proteome</keyword>
<sequence length="79" mass="9152">MEEVEEVSMDFTRSHLSADAQEQERLSKTAPSSSSHSISGEDHHCRRKKWVGPIGRRYVCVKTDIKHHSFFGYWPYITA</sequence>
<dbReference type="Proteomes" id="UP001196413">
    <property type="component" value="Unassembled WGS sequence"/>
</dbReference>
<protein>
    <submittedName>
        <fullName evidence="2">Uncharacterized protein</fullName>
    </submittedName>
</protein>